<dbReference type="PANTHER" id="PTHR42899">
    <property type="entry name" value="SPERMATOGENESIS-ASSOCIATED PROTEIN 20"/>
    <property type="match status" value="1"/>
</dbReference>
<accession>A0ABP5HNS1</accession>
<dbReference type="Pfam" id="PF03190">
    <property type="entry name" value="Thioredox_DsbH"/>
    <property type="match status" value="1"/>
</dbReference>
<dbReference type="InterPro" id="IPR024705">
    <property type="entry name" value="Ssp411"/>
</dbReference>
<sequence>MKDMPNRLAASSSPYLQQHADNPVDWWEWGPQALALAESLDRPILLSVGYAACHWCHVMAHESFEDPATAAFMNDHFVNVKVDREERPDVDAVYMRATQAMTGQGGWPMTAVLTPDGRPFFAGTYFPPEPRQGMPAFTQVLQGLAEAWENRRDEVLDVGSQVLDHLNERIDARGGALGADALDAAADALVGQHDEEAGGIGAASPKFPPSMALEFLLRRHARSGDDATLAVVRSTAGAMARGGIYDQLAGGFARYSVDRFWRVPHFEKMLYDNALLLRFYLHWWRTERALDPSSEHAALAERVARETADFLLAEMRTPEGAFASALDADSPDARGQVHEGAYYVWNPNELMKALGTTDGAWAVQLLGVTGPGTFERGYSTLQLLRDPDDPARWADVRARLLDARAERVRPARDDKVVAAWNGLAVTTLAEASVLLSEPRYGAAAREAAELLATVHGVDDGRFVRTSRDGRAGGHDAVLEDHGCVAEAFVALLGITGEAVWLQRAERLLGRALEHFADPEGGFFDTAADGEQLLVRPQDASDNAHPSGTSALANALVALAAVTGEQRWRAGAEEALASAARLSTAAPRFAGWSLTAAEAVLAGPEEIAVVGHDGPERDAMHRAALARTSPGAVVVAGEPTDAVPLLAGRVAVDGHATAYVCRDFVCSLPVTDPGAL</sequence>
<organism evidence="2 3">
    <name type="scientific">Aeromicrobium halocynthiae</name>
    <dbReference type="NCBI Taxonomy" id="560557"/>
    <lineage>
        <taxon>Bacteria</taxon>
        <taxon>Bacillati</taxon>
        <taxon>Actinomycetota</taxon>
        <taxon>Actinomycetes</taxon>
        <taxon>Propionibacteriales</taxon>
        <taxon>Nocardioidaceae</taxon>
        <taxon>Aeromicrobium</taxon>
    </lineage>
</organism>
<dbReference type="PIRSF" id="PIRSF006402">
    <property type="entry name" value="UCP006402_thioredoxin"/>
    <property type="match status" value="1"/>
</dbReference>
<dbReference type="InterPro" id="IPR036249">
    <property type="entry name" value="Thioredoxin-like_sf"/>
</dbReference>
<evidence type="ECO:0000313" key="2">
    <source>
        <dbReference type="EMBL" id="GAA2083271.1"/>
    </source>
</evidence>
<dbReference type="PANTHER" id="PTHR42899:SF1">
    <property type="entry name" value="SPERMATOGENESIS-ASSOCIATED PROTEIN 20"/>
    <property type="match status" value="1"/>
</dbReference>
<dbReference type="Gene3D" id="1.50.10.10">
    <property type="match status" value="1"/>
</dbReference>
<dbReference type="Proteomes" id="UP001501480">
    <property type="component" value="Unassembled WGS sequence"/>
</dbReference>
<keyword evidence="3" id="KW-1185">Reference proteome</keyword>
<dbReference type="InterPro" id="IPR012341">
    <property type="entry name" value="6hp_glycosidase-like_sf"/>
</dbReference>
<evidence type="ECO:0000313" key="3">
    <source>
        <dbReference type="Proteomes" id="UP001501480"/>
    </source>
</evidence>
<dbReference type="CDD" id="cd02955">
    <property type="entry name" value="SSP411"/>
    <property type="match status" value="1"/>
</dbReference>
<dbReference type="Gene3D" id="3.40.30.10">
    <property type="entry name" value="Glutaredoxin"/>
    <property type="match status" value="1"/>
</dbReference>
<protein>
    <submittedName>
        <fullName evidence="2">Thioredoxin domain-containing protein</fullName>
    </submittedName>
</protein>
<dbReference type="EMBL" id="BAAAPY010000010">
    <property type="protein sequence ID" value="GAA2083271.1"/>
    <property type="molecule type" value="Genomic_DNA"/>
</dbReference>
<dbReference type="SUPFAM" id="SSF52833">
    <property type="entry name" value="Thioredoxin-like"/>
    <property type="match status" value="1"/>
</dbReference>
<comment type="caution">
    <text evidence="2">The sequence shown here is derived from an EMBL/GenBank/DDBJ whole genome shotgun (WGS) entry which is preliminary data.</text>
</comment>
<name>A0ABP5HNS1_9ACTN</name>
<reference evidence="3" key="1">
    <citation type="journal article" date="2019" name="Int. J. Syst. Evol. Microbiol.">
        <title>The Global Catalogue of Microorganisms (GCM) 10K type strain sequencing project: providing services to taxonomists for standard genome sequencing and annotation.</title>
        <authorList>
            <consortium name="The Broad Institute Genomics Platform"/>
            <consortium name="The Broad Institute Genome Sequencing Center for Infectious Disease"/>
            <person name="Wu L."/>
            <person name="Ma J."/>
        </authorList>
    </citation>
    <scope>NUCLEOTIDE SEQUENCE [LARGE SCALE GENOMIC DNA]</scope>
    <source>
        <strain evidence="3">JCM 15749</strain>
    </source>
</reference>
<feature type="domain" description="Spermatogenesis-associated protein 20-like TRX" evidence="1">
    <location>
        <begin position="6"/>
        <end position="166"/>
    </location>
</feature>
<dbReference type="InterPro" id="IPR008928">
    <property type="entry name" value="6-hairpin_glycosidase_sf"/>
</dbReference>
<gene>
    <name evidence="2" type="ORF">GCM10009821_25420</name>
</gene>
<dbReference type="SUPFAM" id="SSF48208">
    <property type="entry name" value="Six-hairpin glycosidases"/>
    <property type="match status" value="1"/>
</dbReference>
<proteinExistence type="predicted"/>
<evidence type="ECO:0000259" key="1">
    <source>
        <dbReference type="Pfam" id="PF03190"/>
    </source>
</evidence>
<dbReference type="InterPro" id="IPR004879">
    <property type="entry name" value="Ssp411-like_TRX"/>
</dbReference>